<feature type="chain" id="PRO_5003403088" description="Secreted protein" evidence="1">
    <location>
        <begin position="21"/>
        <end position="164"/>
    </location>
</feature>
<feature type="signal peptide" evidence="1">
    <location>
        <begin position="1"/>
        <end position="20"/>
    </location>
</feature>
<accession>G0MCR1</accession>
<keyword evidence="3" id="KW-1185">Reference proteome</keyword>
<dbReference type="InParanoid" id="G0MCR1"/>
<evidence type="ECO:0000313" key="2">
    <source>
        <dbReference type="EMBL" id="EGT49732.1"/>
    </source>
</evidence>
<protein>
    <recommendedName>
        <fullName evidence="4">Secreted protein</fullName>
    </recommendedName>
</protein>
<dbReference type="FunCoup" id="G0MCR1">
    <property type="interactions" value="432"/>
</dbReference>
<sequence length="164" mass="18723">MSIVKVALLLFYIGISLVSAQPGYYEAQQKHIGVVWDVHVEKRAQVDNLPTYNGIYDWRYRLSLGLSTSKSDMAESQYMIDEESEKDFRLRIFNKEHNTMHSFEWFLPAQKKFGCAIRDGTHLCVLMPELYFASFFEARGTPGSKCDKGYSNNDGLCSLSKKGA</sequence>
<evidence type="ECO:0008006" key="4">
    <source>
        <dbReference type="Google" id="ProtNLM"/>
    </source>
</evidence>
<name>G0MCR1_CAEBE</name>
<reference evidence="3" key="1">
    <citation type="submission" date="2011-07" db="EMBL/GenBank/DDBJ databases">
        <authorList>
            <consortium name="Caenorhabditis brenneri Sequencing and Analysis Consortium"/>
            <person name="Wilson R.K."/>
        </authorList>
    </citation>
    <scope>NUCLEOTIDE SEQUENCE [LARGE SCALE GENOMIC DNA]</scope>
    <source>
        <strain evidence="3">PB2801</strain>
    </source>
</reference>
<dbReference type="AlphaFoldDB" id="G0MCR1"/>
<organism evidence="3">
    <name type="scientific">Caenorhabditis brenneri</name>
    <name type="common">Nematode worm</name>
    <dbReference type="NCBI Taxonomy" id="135651"/>
    <lineage>
        <taxon>Eukaryota</taxon>
        <taxon>Metazoa</taxon>
        <taxon>Ecdysozoa</taxon>
        <taxon>Nematoda</taxon>
        <taxon>Chromadorea</taxon>
        <taxon>Rhabditida</taxon>
        <taxon>Rhabditina</taxon>
        <taxon>Rhabditomorpha</taxon>
        <taxon>Rhabditoidea</taxon>
        <taxon>Rhabditidae</taxon>
        <taxon>Peloderinae</taxon>
        <taxon>Caenorhabditis</taxon>
    </lineage>
</organism>
<evidence type="ECO:0000313" key="3">
    <source>
        <dbReference type="Proteomes" id="UP000008068"/>
    </source>
</evidence>
<dbReference type="EMBL" id="GL379790">
    <property type="protein sequence ID" value="EGT49732.1"/>
    <property type="molecule type" value="Genomic_DNA"/>
</dbReference>
<proteinExistence type="predicted"/>
<gene>
    <name evidence="2" type="ORF">CAEBREN_13827</name>
</gene>
<dbReference type="Proteomes" id="UP000008068">
    <property type="component" value="Unassembled WGS sequence"/>
</dbReference>
<dbReference type="HOGENOM" id="CLU_090770_1_0_1"/>
<evidence type="ECO:0000256" key="1">
    <source>
        <dbReference type="SAM" id="SignalP"/>
    </source>
</evidence>
<dbReference type="OrthoDB" id="10582292at2759"/>
<keyword evidence="1" id="KW-0732">Signal</keyword>